<dbReference type="Pfam" id="PF04204">
    <property type="entry name" value="HTS"/>
    <property type="match status" value="1"/>
</dbReference>
<dbReference type="EMBL" id="BSEC01000001">
    <property type="protein sequence ID" value="GLI92859.1"/>
    <property type="molecule type" value="Genomic_DNA"/>
</dbReference>
<feature type="binding site" evidence="4">
    <location>
        <position position="135"/>
    </location>
    <ligand>
        <name>substrate</name>
    </ligand>
</feature>
<dbReference type="RefSeq" id="WP_281802332.1">
    <property type="nucleotide sequence ID" value="NZ_BSEC01000001.1"/>
</dbReference>
<comment type="subcellular location">
    <subcellularLocation>
        <location evidence="4">Cytoplasm</location>
    </subcellularLocation>
</comment>
<dbReference type="Gene3D" id="3.40.50.880">
    <property type="match status" value="1"/>
</dbReference>
<name>A0A9W6LS12_9HYPH</name>
<evidence type="ECO:0000256" key="5">
    <source>
        <dbReference type="PIRSR" id="PIRSR000450-1"/>
    </source>
</evidence>
<keyword evidence="2 4" id="KW-0808">Transferase</keyword>
<protein>
    <recommendedName>
        <fullName evidence="4">Homoserine O-succinyltransferase</fullName>
        <shortName evidence="4">HST</shortName>
        <ecNumber evidence="4">2.3.1.46</ecNumber>
    </recommendedName>
    <alternativeName>
        <fullName evidence="4">Homoserine transsuccinylase</fullName>
        <shortName evidence="4">HTS</shortName>
    </alternativeName>
</protein>
<dbReference type="GO" id="GO:0005737">
    <property type="term" value="C:cytoplasm"/>
    <property type="evidence" value="ECO:0007669"/>
    <property type="project" value="UniProtKB-SubCell"/>
</dbReference>
<evidence type="ECO:0000256" key="2">
    <source>
        <dbReference type="ARBA" id="ARBA00022679"/>
    </source>
</evidence>
<comment type="similarity">
    <text evidence="4">Belongs to the MetA family.</text>
</comment>
<keyword evidence="4" id="KW-0486">Methionine biosynthesis</keyword>
<dbReference type="PIRSF" id="PIRSF000450">
    <property type="entry name" value="H_ser_succinyltr"/>
    <property type="match status" value="1"/>
</dbReference>
<dbReference type="PANTHER" id="PTHR20919:SF0">
    <property type="entry name" value="HOMOSERINE O-SUCCINYLTRANSFERASE"/>
    <property type="match status" value="1"/>
</dbReference>
<feature type="site" description="Important for acyl-CoA specificity" evidence="4">
    <location>
        <position position="115"/>
    </location>
</feature>
<gene>
    <name evidence="4" type="primary">metAS</name>
    <name evidence="6" type="ORF">LMG27198_18510</name>
</gene>
<evidence type="ECO:0000313" key="6">
    <source>
        <dbReference type="EMBL" id="GLI92859.1"/>
    </source>
</evidence>
<feature type="binding site" evidence="4">
    <location>
        <position position="219"/>
    </location>
    <ligand>
        <name>substrate</name>
    </ligand>
</feature>
<feature type="site" description="Important for acyl-CoA specificity" evidence="4">
    <location>
        <position position="81"/>
    </location>
</feature>
<comment type="pathway">
    <text evidence="4">Amino-acid biosynthesis; L-methionine biosynthesis via de novo pathway; O-succinyl-L-homoserine from L-homoserine: step 1/1.</text>
</comment>
<evidence type="ECO:0000256" key="3">
    <source>
        <dbReference type="ARBA" id="ARBA00023315"/>
    </source>
</evidence>
<feature type="active site" description="Proton acceptor" evidence="4">
    <location>
        <position position="205"/>
    </location>
</feature>
<feature type="active site" evidence="4">
    <location>
        <position position="207"/>
    </location>
</feature>
<comment type="function">
    <text evidence="4">Transfers a succinyl group from succinyl-CoA to L-homoserine, forming succinyl-L-homoserine.</text>
</comment>
<feature type="site" description="Important for substrate specificity" evidence="4">
    <location>
        <position position="162"/>
    </location>
</feature>
<dbReference type="PANTHER" id="PTHR20919">
    <property type="entry name" value="HOMOSERINE O-SUCCINYLTRANSFERASE"/>
    <property type="match status" value="1"/>
</dbReference>
<keyword evidence="7" id="KW-1185">Reference proteome</keyword>
<dbReference type="GO" id="GO:0008899">
    <property type="term" value="F:homoserine O-succinyltransferase activity"/>
    <property type="evidence" value="ECO:0007669"/>
    <property type="project" value="UniProtKB-EC"/>
</dbReference>
<dbReference type="InterPro" id="IPR033752">
    <property type="entry name" value="MetA_family"/>
</dbReference>
<sequence>MRPLEIAFVNNMPDAALASTHAQFSRLLRAAAGERDVTLRGYTLPGQERGEAARRYLAGTYDPVTALYRRGADAIIVTGCEPRAARLPDEPYWPHLTRLVDWARDHTTAAIWSCLAAHAAALHLAEIERQPAPRKISGIYRFACLETEWARREAAEIIVPHSRYNGLPRAELERTGFRIGSWSAEAGVDMFWREEPSLFVFLQGHPEYDGDTLLKEYRRDVIRFLAGKRPDYPDAPEHFFSGDNASGLRALKSRVEAGAERDPIGALTDIIGAEPCAQQWAGDARGLFQGWLTAIGARSGDHRRSA</sequence>
<keyword evidence="3 4" id="KW-0012">Acyltransferase</keyword>
<keyword evidence="4" id="KW-0963">Cytoplasm</keyword>
<dbReference type="GO" id="GO:0004414">
    <property type="term" value="F:homoserine O-acetyltransferase activity"/>
    <property type="evidence" value="ECO:0007669"/>
    <property type="project" value="UniProtKB-UniRule"/>
</dbReference>
<comment type="catalytic activity">
    <reaction evidence="4">
        <text>L-homoserine + succinyl-CoA = O-succinyl-L-homoserine + CoA</text>
        <dbReference type="Rhea" id="RHEA:22008"/>
        <dbReference type="ChEBI" id="CHEBI:57287"/>
        <dbReference type="ChEBI" id="CHEBI:57292"/>
        <dbReference type="ChEBI" id="CHEBI:57476"/>
        <dbReference type="ChEBI" id="CHEBI:57661"/>
        <dbReference type="EC" id="2.3.1.46"/>
    </reaction>
</comment>
<comment type="caution">
    <text evidence="6">The sequence shown here is derived from an EMBL/GenBank/DDBJ whole genome shotgun (WGS) entry which is preliminary data.</text>
</comment>
<organism evidence="6 7">
    <name type="scientific">Methylocystis echinoides</name>
    <dbReference type="NCBI Taxonomy" id="29468"/>
    <lineage>
        <taxon>Bacteria</taxon>
        <taxon>Pseudomonadati</taxon>
        <taxon>Pseudomonadota</taxon>
        <taxon>Alphaproteobacteria</taxon>
        <taxon>Hyphomicrobiales</taxon>
        <taxon>Methylocystaceae</taxon>
        <taxon>Methylocystis</taxon>
    </lineage>
</organism>
<feature type="binding site" evidence="4">
    <location>
        <position position="162"/>
    </location>
    <ligand>
        <name>substrate</name>
    </ligand>
</feature>
<feature type="active site" description="Acyl-thioester intermediate" evidence="4 5">
    <location>
        <position position="114"/>
    </location>
</feature>
<dbReference type="AlphaFoldDB" id="A0A9W6LS12"/>
<accession>A0A9W6LS12</accession>
<comment type="caution">
    <text evidence="4">Lacks conserved residue(s) required for the propagation of feature annotation.</text>
</comment>
<evidence type="ECO:0000256" key="1">
    <source>
        <dbReference type="ARBA" id="ARBA00022605"/>
    </source>
</evidence>
<evidence type="ECO:0000256" key="4">
    <source>
        <dbReference type="HAMAP-Rule" id="MF_00295"/>
    </source>
</evidence>
<dbReference type="GO" id="GO:0009086">
    <property type="term" value="P:methionine biosynthetic process"/>
    <property type="evidence" value="ECO:0007669"/>
    <property type="project" value="UniProtKB-UniRule"/>
</dbReference>
<reference evidence="6" key="1">
    <citation type="journal article" date="2023" name="Int. J. Syst. Evol. Microbiol.">
        <title>Methylocystis iwaonis sp. nov., a type II methane-oxidizing bacterium from surface soil of a rice paddy field in Japan, and emended description of the genus Methylocystis (ex Whittenbury et al. 1970) Bowman et al. 1993.</title>
        <authorList>
            <person name="Kaise H."/>
            <person name="Sawadogo J.B."/>
            <person name="Alam M.S."/>
            <person name="Ueno C."/>
            <person name="Dianou D."/>
            <person name="Shinjo R."/>
            <person name="Asakawa S."/>
        </authorList>
    </citation>
    <scope>NUCLEOTIDE SEQUENCE</scope>
    <source>
        <strain evidence="6">LMG27198</strain>
    </source>
</reference>
<dbReference type="SUPFAM" id="SSF52317">
    <property type="entry name" value="Class I glutamine amidotransferase-like"/>
    <property type="match status" value="1"/>
</dbReference>
<dbReference type="Proteomes" id="UP001144323">
    <property type="component" value="Unassembled WGS sequence"/>
</dbReference>
<evidence type="ECO:0000313" key="7">
    <source>
        <dbReference type="Proteomes" id="UP001144323"/>
    </source>
</evidence>
<proteinExistence type="inferred from homology"/>
<dbReference type="EC" id="2.3.1.46" evidence="4"/>
<keyword evidence="1 4" id="KW-0028">Amino-acid biosynthesis</keyword>
<dbReference type="InterPro" id="IPR029062">
    <property type="entry name" value="Class_I_gatase-like"/>
</dbReference>
<dbReference type="HAMAP" id="MF_00295">
    <property type="entry name" value="MetA_acyltransf"/>
    <property type="match status" value="1"/>
</dbReference>